<dbReference type="AlphaFoldDB" id="A0A066XJF3"/>
<dbReference type="EMBL" id="JMSE01000774">
    <property type="protein sequence ID" value="KDN67779.1"/>
    <property type="molecule type" value="Genomic_DNA"/>
</dbReference>
<name>A0A066XJF3_COLSU</name>
<organism evidence="2 3">
    <name type="scientific">Colletotrichum sublineola</name>
    <name type="common">Sorghum anthracnose fungus</name>
    <dbReference type="NCBI Taxonomy" id="1173701"/>
    <lineage>
        <taxon>Eukaryota</taxon>
        <taxon>Fungi</taxon>
        <taxon>Dikarya</taxon>
        <taxon>Ascomycota</taxon>
        <taxon>Pezizomycotina</taxon>
        <taxon>Sordariomycetes</taxon>
        <taxon>Hypocreomycetidae</taxon>
        <taxon>Glomerellales</taxon>
        <taxon>Glomerellaceae</taxon>
        <taxon>Colletotrichum</taxon>
        <taxon>Colletotrichum graminicola species complex</taxon>
    </lineage>
</organism>
<evidence type="ECO:0000313" key="2">
    <source>
        <dbReference type="EMBL" id="KDN67779.1"/>
    </source>
</evidence>
<reference evidence="3" key="1">
    <citation type="journal article" date="2014" name="Genome Announc.">
        <title>Draft genome sequence of Colletotrichum sublineola, a destructive pathogen of cultivated sorghum.</title>
        <authorList>
            <person name="Baroncelli R."/>
            <person name="Sanz-Martin J.M."/>
            <person name="Rech G.E."/>
            <person name="Sukno S.A."/>
            <person name="Thon M.R."/>
        </authorList>
    </citation>
    <scope>NUCLEOTIDE SEQUENCE [LARGE SCALE GENOMIC DNA]</scope>
    <source>
        <strain evidence="3">TX430BB</strain>
    </source>
</reference>
<evidence type="ECO:0000256" key="1">
    <source>
        <dbReference type="SAM" id="MobiDB-lite"/>
    </source>
</evidence>
<sequence>MLASSIPDQPGCTLSPRSPWNMGASTSPRRHIASLSPSLIRSAIVLRWAESTGPRGASSHVAALVANHRKSSRTAPHFKRFKNYRIGQFQVHRIEDWHVCKVGKQGFDARLSLNSIVNTYKLAVSFEKRPAKPPRCSTIEQATSRYRPLRCQHTITHKAPAPPHSPSTQENT</sequence>
<feature type="compositionally biased region" description="Polar residues" evidence="1">
    <location>
        <begin position="15"/>
        <end position="27"/>
    </location>
</feature>
<keyword evidence="3" id="KW-1185">Reference proteome</keyword>
<protein>
    <submittedName>
        <fullName evidence="2">Uncharacterized protein</fullName>
    </submittedName>
</protein>
<feature type="region of interest" description="Disordered" evidence="1">
    <location>
        <begin position="1"/>
        <end position="29"/>
    </location>
</feature>
<gene>
    <name evidence="2" type="ORF">CSUB01_05912</name>
</gene>
<accession>A0A066XJF3</accession>
<proteinExistence type="predicted"/>
<evidence type="ECO:0000313" key="3">
    <source>
        <dbReference type="Proteomes" id="UP000027238"/>
    </source>
</evidence>
<dbReference type="Proteomes" id="UP000027238">
    <property type="component" value="Unassembled WGS sequence"/>
</dbReference>
<comment type="caution">
    <text evidence="2">The sequence shown here is derived from an EMBL/GenBank/DDBJ whole genome shotgun (WGS) entry which is preliminary data.</text>
</comment>
<dbReference type="HOGENOM" id="CLU_1555153_0_0_1"/>